<evidence type="ECO:0000313" key="9">
    <source>
        <dbReference type="Proteomes" id="UP000070404"/>
    </source>
</evidence>
<dbReference type="Proteomes" id="UP000070404">
    <property type="component" value="Unassembled WGS sequence"/>
</dbReference>
<dbReference type="PROSITE" id="PS50109">
    <property type="entry name" value="HIS_KIN"/>
    <property type="match status" value="1"/>
</dbReference>
<dbReference type="InterPro" id="IPR004358">
    <property type="entry name" value="Sig_transdc_His_kin-like_C"/>
</dbReference>
<sequence length="104" mass="11392">MQVINNLVENGLRHTESGEVRISLEERPEDIVVKIADTGEGIPEEKLEHVFDRFYRADSSRSGEGGTGLGLSIAKELVEAHGGEIWIDSEPKKGTTVSFSLPKT</sequence>
<dbReference type="Pfam" id="PF02518">
    <property type="entry name" value="HATPase_c"/>
    <property type="match status" value="1"/>
</dbReference>
<dbReference type="SMART" id="SM00387">
    <property type="entry name" value="HATPase_c"/>
    <property type="match status" value="1"/>
</dbReference>
<keyword evidence="5" id="KW-0418">Kinase</keyword>
<comment type="catalytic activity">
    <reaction evidence="1">
        <text>ATP + protein L-histidine = ADP + protein N-phospho-L-histidine.</text>
        <dbReference type="EC" id="2.7.13.3"/>
    </reaction>
</comment>
<dbReference type="InterPro" id="IPR050736">
    <property type="entry name" value="Sensor_HK_Regulatory"/>
</dbReference>
<dbReference type="FunFam" id="3.30.565.10:FF:000006">
    <property type="entry name" value="Sensor histidine kinase WalK"/>
    <property type="match status" value="1"/>
</dbReference>
<accession>A0A133VJY2</accession>
<proteinExistence type="predicted"/>
<dbReference type="Gene3D" id="3.30.565.10">
    <property type="entry name" value="Histidine kinase-like ATPase, C-terminal domain"/>
    <property type="match status" value="1"/>
</dbReference>
<evidence type="ECO:0000259" key="7">
    <source>
        <dbReference type="PROSITE" id="PS50109"/>
    </source>
</evidence>
<organism evidence="8 9">
    <name type="scientific">candidate division MSBL1 archaeon SCGC-AAA382C18</name>
    <dbReference type="NCBI Taxonomy" id="1698281"/>
    <lineage>
        <taxon>Archaea</taxon>
        <taxon>Methanobacteriati</taxon>
        <taxon>Methanobacteriota</taxon>
        <taxon>candidate division MSBL1</taxon>
    </lineage>
</organism>
<feature type="domain" description="Histidine kinase" evidence="7">
    <location>
        <begin position="1"/>
        <end position="104"/>
    </location>
</feature>
<evidence type="ECO:0000256" key="2">
    <source>
        <dbReference type="ARBA" id="ARBA00012438"/>
    </source>
</evidence>
<dbReference type="EC" id="2.7.13.3" evidence="2"/>
<keyword evidence="6" id="KW-0902">Two-component regulatory system</keyword>
<keyword evidence="4" id="KW-0808">Transferase</keyword>
<keyword evidence="3" id="KW-0597">Phosphoprotein</keyword>
<evidence type="ECO:0000256" key="6">
    <source>
        <dbReference type="ARBA" id="ARBA00023012"/>
    </source>
</evidence>
<gene>
    <name evidence="8" type="ORF">AKJ52_01675</name>
</gene>
<dbReference type="InterPro" id="IPR005467">
    <property type="entry name" value="His_kinase_dom"/>
</dbReference>
<dbReference type="SUPFAM" id="SSF55874">
    <property type="entry name" value="ATPase domain of HSP90 chaperone/DNA topoisomerase II/histidine kinase"/>
    <property type="match status" value="1"/>
</dbReference>
<dbReference type="InterPro" id="IPR003594">
    <property type="entry name" value="HATPase_dom"/>
</dbReference>
<evidence type="ECO:0000256" key="1">
    <source>
        <dbReference type="ARBA" id="ARBA00000085"/>
    </source>
</evidence>
<evidence type="ECO:0000256" key="4">
    <source>
        <dbReference type="ARBA" id="ARBA00022679"/>
    </source>
</evidence>
<reference evidence="8 9" key="1">
    <citation type="journal article" date="2016" name="Sci. Rep.">
        <title>Metabolic traits of an uncultured archaeal lineage -MSBL1- from brine pools of the Red Sea.</title>
        <authorList>
            <person name="Mwirichia R."/>
            <person name="Alam I."/>
            <person name="Rashid M."/>
            <person name="Vinu M."/>
            <person name="Ba-Alawi W."/>
            <person name="Anthony Kamau A."/>
            <person name="Kamanda Ngugi D."/>
            <person name="Goker M."/>
            <person name="Klenk H.P."/>
            <person name="Bajic V."/>
            <person name="Stingl U."/>
        </authorList>
    </citation>
    <scope>NUCLEOTIDE SEQUENCE [LARGE SCALE GENOMIC DNA]</scope>
    <source>
        <strain evidence="8">SCGC-AAA382C18</strain>
    </source>
</reference>
<dbReference type="PRINTS" id="PR00344">
    <property type="entry name" value="BCTRLSENSOR"/>
</dbReference>
<evidence type="ECO:0000256" key="5">
    <source>
        <dbReference type="ARBA" id="ARBA00022777"/>
    </source>
</evidence>
<keyword evidence="9" id="KW-1185">Reference proteome</keyword>
<dbReference type="GO" id="GO:0004673">
    <property type="term" value="F:protein histidine kinase activity"/>
    <property type="evidence" value="ECO:0007669"/>
    <property type="project" value="UniProtKB-EC"/>
</dbReference>
<dbReference type="PANTHER" id="PTHR43711:SF1">
    <property type="entry name" value="HISTIDINE KINASE 1"/>
    <property type="match status" value="1"/>
</dbReference>
<dbReference type="InterPro" id="IPR036890">
    <property type="entry name" value="HATPase_C_sf"/>
</dbReference>
<dbReference type="PANTHER" id="PTHR43711">
    <property type="entry name" value="TWO-COMPONENT HISTIDINE KINASE"/>
    <property type="match status" value="1"/>
</dbReference>
<dbReference type="GO" id="GO:0000160">
    <property type="term" value="P:phosphorelay signal transduction system"/>
    <property type="evidence" value="ECO:0007669"/>
    <property type="project" value="UniProtKB-KW"/>
</dbReference>
<dbReference type="AlphaFoldDB" id="A0A133VJY2"/>
<protein>
    <recommendedName>
        <fullName evidence="2">histidine kinase</fullName>
        <ecNumber evidence="2">2.7.13.3</ecNumber>
    </recommendedName>
</protein>
<name>A0A133VJY2_9EURY</name>
<dbReference type="EMBL" id="LHYF01000025">
    <property type="protein sequence ID" value="KXB06758.1"/>
    <property type="molecule type" value="Genomic_DNA"/>
</dbReference>
<comment type="caution">
    <text evidence="8">The sequence shown here is derived from an EMBL/GenBank/DDBJ whole genome shotgun (WGS) entry which is preliminary data.</text>
</comment>
<dbReference type="CDD" id="cd00075">
    <property type="entry name" value="HATPase"/>
    <property type="match status" value="1"/>
</dbReference>
<evidence type="ECO:0000256" key="3">
    <source>
        <dbReference type="ARBA" id="ARBA00022553"/>
    </source>
</evidence>
<evidence type="ECO:0000313" key="8">
    <source>
        <dbReference type="EMBL" id="KXB06758.1"/>
    </source>
</evidence>